<evidence type="ECO:0000313" key="4">
    <source>
        <dbReference type="Proteomes" id="UP001183881"/>
    </source>
</evidence>
<dbReference type="SUPFAM" id="SSF47090">
    <property type="entry name" value="PGBD-like"/>
    <property type="match status" value="1"/>
</dbReference>
<sequence>MFLNRTLRKTLPVALAAVTALGLDICVATSASANINDGYVSGSGAFADDWDDEGTLAKGYPGTYSNATCLWQKVLYADGYLTTSQVDGVFGSTTDAATYTWQYDHGLEADGIVGKKTFSRAGDKLRDQTGDGQVDTYLGKTHHITMVRNSAGRYAFSEGAATHVASYTSRTCS</sequence>
<keyword evidence="4" id="KW-1185">Reference proteome</keyword>
<dbReference type="InterPro" id="IPR036365">
    <property type="entry name" value="PGBD-like_sf"/>
</dbReference>
<evidence type="ECO:0000259" key="2">
    <source>
        <dbReference type="Pfam" id="PF01471"/>
    </source>
</evidence>
<evidence type="ECO:0000313" key="3">
    <source>
        <dbReference type="EMBL" id="MDT0399083.1"/>
    </source>
</evidence>
<dbReference type="Proteomes" id="UP001183881">
    <property type="component" value="Unassembled WGS sequence"/>
</dbReference>
<gene>
    <name evidence="3" type="ORF">RM705_30950</name>
</gene>
<comment type="caution">
    <text evidence="3">The sequence shown here is derived from an EMBL/GenBank/DDBJ whole genome shotgun (WGS) entry which is preliminary data.</text>
</comment>
<proteinExistence type="predicted"/>
<accession>A0ABU2Q3Q4</accession>
<keyword evidence="1" id="KW-0732">Signal</keyword>
<dbReference type="InterPro" id="IPR002477">
    <property type="entry name" value="Peptidoglycan-bd-like"/>
</dbReference>
<reference evidence="4" key="1">
    <citation type="submission" date="2023-07" db="EMBL/GenBank/DDBJ databases">
        <title>30 novel species of actinomycetes from the DSMZ collection.</title>
        <authorList>
            <person name="Nouioui I."/>
        </authorList>
    </citation>
    <scope>NUCLEOTIDE SEQUENCE [LARGE SCALE GENOMIC DNA]</scope>
    <source>
        <strain evidence="4">DSM 41636</strain>
    </source>
</reference>
<name>A0ABU2Q3Q4_9ACTN</name>
<dbReference type="Gene3D" id="1.10.101.10">
    <property type="entry name" value="PGBD-like superfamily/PGBD"/>
    <property type="match status" value="1"/>
</dbReference>
<protein>
    <submittedName>
        <fullName evidence="3">Peptidoglycan-binding domain-containing protein</fullName>
    </submittedName>
</protein>
<dbReference type="EMBL" id="JAVRFA010000064">
    <property type="protein sequence ID" value="MDT0399083.1"/>
    <property type="molecule type" value="Genomic_DNA"/>
</dbReference>
<evidence type="ECO:0000256" key="1">
    <source>
        <dbReference type="SAM" id="SignalP"/>
    </source>
</evidence>
<feature type="domain" description="Peptidoglycan binding-like" evidence="2">
    <location>
        <begin position="72"/>
        <end position="119"/>
    </location>
</feature>
<dbReference type="Pfam" id="PF01471">
    <property type="entry name" value="PG_binding_1"/>
    <property type="match status" value="1"/>
</dbReference>
<dbReference type="RefSeq" id="WP_311648345.1">
    <property type="nucleotide sequence ID" value="NZ_JAVRFA010000064.1"/>
</dbReference>
<feature type="signal peptide" evidence="1">
    <location>
        <begin position="1"/>
        <end position="33"/>
    </location>
</feature>
<feature type="chain" id="PRO_5046471535" evidence="1">
    <location>
        <begin position="34"/>
        <end position="173"/>
    </location>
</feature>
<dbReference type="InterPro" id="IPR036366">
    <property type="entry name" value="PGBDSf"/>
</dbReference>
<organism evidence="3 4">
    <name type="scientific">Streptomyces edwardsiae</name>
    <dbReference type="NCBI Taxonomy" id="3075527"/>
    <lineage>
        <taxon>Bacteria</taxon>
        <taxon>Bacillati</taxon>
        <taxon>Actinomycetota</taxon>
        <taxon>Actinomycetes</taxon>
        <taxon>Kitasatosporales</taxon>
        <taxon>Streptomycetaceae</taxon>
        <taxon>Streptomyces</taxon>
    </lineage>
</organism>